<feature type="region of interest" description="Disordered" evidence="1">
    <location>
        <begin position="765"/>
        <end position="822"/>
    </location>
</feature>
<dbReference type="InterPro" id="IPR027842">
    <property type="entry name" value="HAM1-like_C"/>
</dbReference>
<proteinExistence type="predicted"/>
<feature type="domain" description="HAM1-like N-terminal" evidence="3">
    <location>
        <begin position="193"/>
        <end position="668"/>
    </location>
</feature>
<feature type="region of interest" description="Disordered" evidence="1">
    <location>
        <begin position="24"/>
        <end position="43"/>
    </location>
</feature>
<dbReference type="PANTHER" id="PTHR31138:SF1">
    <property type="entry name" value="PDZ DOMAIN-CONTAINING PROTEIN"/>
    <property type="match status" value="1"/>
</dbReference>
<feature type="compositionally biased region" description="Basic and acidic residues" evidence="1">
    <location>
        <begin position="261"/>
        <end position="281"/>
    </location>
</feature>
<evidence type="ECO:0000259" key="2">
    <source>
        <dbReference type="Pfam" id="PF14613"/>
    </source>
</evidence>
<dbReference type="Pfam" id="PF14613">
    <property type="entry name" value="HAM1_C"/>
    <property type="match status" value="1"/>
</dbReference>
<organism evidence="4 5">
    <name type="scientific">Paraglomus brasilianum</name>
    <dbReference type="NCBI Taxonomy" id="144538"/>
    <lineage>
        <taxon>Eukaryota</taxon>
        <taxon>Fungi</taxon>
        <taxon>Fungi incertae sedis</taxon>
        <taxon>Mucoromycota</taxon>
        <taxon>Glomeromycotina</taxon>
        <taxon>Glomeromycetes</taxon>
        <taxon>Paraglomerales</taxon>
        <taxon>Paraglomeraceae</taxon>
        <taxon>Paraglomus</taxon>
    </lineage>
</organism>
<feature type="compositionally biased region" description="Basic and acidic residues" evidence="1">
    <location>
        <begin position="303"/>
        <end position="324"/>
    </location>
</feature>
<accession>A0A9N9FJF3</accession>
<gene>
    <name evidence="4" type="ORF">PBRASI_LOCUS4461</name>
</gene>
<feature type="compositionally biased region" description="Basic and acidic residues" evidence="1">
    <location>
        <begin position="798"/>
        <end position="822"/>
    </location>
</feature>
<evidence type="ECO:0000256" key="1">
    <source>
        <dbReference type="SAM" id="MobiDB-lite"/>
    </source>
</evidence>
<reference evidence="4" key="1">
    <citation type="submission" date="2021-06" db="EMBL/GenBank/DDBJ databases">
        <authorList>
            <person name="Kallberg Y."/>
            <person name="Tangrot J."/>
            <person name="Rosling A."/>
        </authorList>
    </citation>
    <scope>NUCLEOTIDE SEQUENCE</scope>
    <source>
        <strain evidence="4">BR232B</strain>
    </source>
</reference>
<evidence type="ECO:0000313" key="4">
    <source>
        <dbReference type="EMBL" id="CAG8538359.1"/>
    </source>
</evidence>
<dbReference type="EMBL" id="CAJVPI010000463">
    <property type="protein sequence ID" value="CAG8538359.1"/>
    <property type="molecule type" value="Genomic_DNA"/>
</dbReference>
<dbReference type="Proteomes" id="UP000789739">
    <property type="component" value="Unassembled WGS sequence"/>
</dbReference>
<dbReference type="Pfam" id="PF19343">
    <property type="entry name" value="HAM1_N"/>
    <property type="match status" value="2"/>
</dbReference>
<name>A0A9N9FJF3_9GLOM</name>
<feature type="domain" description="HAM1-like C-terminal" evidence="2">
    <location>
        <begin position="684"/>
        <end position="737"/>
    </location>
</feature>
<dbReference type="OrthoDB" id="19394at2759"/>
<dbReference type="PANTHER" id="PTHR31138">
    <property type="entry name" value="CHROMOSOME 19, WHOLE GENOME SHOTGUN SEQUENCE"/>
    <property type="match status" value="1"/>
</dbReference>
<keyword evidence="5" id="KW-1185">Reference proteome</keyword>
<protein>
    <submittedName>
        <fullName evidence="4">4191_t:CDS:1</fullName>
    </submittedName>
</protein>
<feature type="region of interest" description="Disordered" evidence="1">
    <location>
        <begin position="250"/>
        <end position="338"/>
    </location>
</feature>
<evidence type="ECO:0000313" key="5">
    <source>
        <dbReference type="Proteomes" id="UP000789739"/>
    </source>
</evidence>
<evidence type="ECO:0000259" key="3">
    <source>
        <dbReference type="Pfam" id="PF19343"/>
    </source>
</evidence>
<dbReference type="Gene3D" id="3.15.10.10">
    <property type="entry name" value="Bactericidal permeability-increasing protein, domain 1"/>
    <property type="match status" value="1"/>
</dbReference>
<sequence>MSTLAEVREHRTHTEGGNLVRKPTITINRSNSPPPESTETTPLAHISPTKYLSVDDKNEIKILSIFQAFREGKLPSNEQITRFLNNVLSVLRRERKKQRLSGEGRELLEEFKGLVKVSKEVISRKNSDEDFQELVWCLTEIAKKGAVPASEYMRITNGIIGEYIEYLRNAEKKRFSINDYFIIGGTAVSGADANVMQETRKGIESLWTITQLLTTNNEFRKLLHDIVIIIRDIFADLTSTIKPPDHELKRAYGESGYEPQSDNHVRDSGQGDNSLLEHDDSPSPADLPGYTSTPGGKTPYMADARDFEDADRHNQKSKPWEKFKQRLPAKHRQKADKGAAIVSDKLSGDRRSMLIRRLTKVVVTVQKHEQYQQAVEDFLDILAKWGERASTYKEDITNVTEEDSDWREARAHLKRLGQALAGKSLDPLEQAFADLMAEVREDADLRQYFVEINQYIKSLLKEPGYVEKQESTERGRELMRRGQFLNGRHKDTIQRVIDELVSYTEALANDPLMHELGERVSKVFSLLLLDRHGRIMFKPHIIMDFRTTFIPLILDHITAIPIPRIEYRDNDYDVVVENLVLNSPSFVPNLIELEASNRNFLSLYNADEVRDKREHCFTFNVKGIHAEAQKVCFYYKKKTGFPHIKDYGTVDLAIRNRGISIFGKLVFANDDKDHVYKVEEIKCTVNDLYVDIKGKRHDFLYFAFHPLLVRLVKQQIARNLEDAVARRLQSFDRNMKGTFQSLRNKTAESDKSGRKRSSWLGGMLKRHSYGTRGSTSSGESEVSDEETNAGNGVGHQTYEPKEYETYSGEKGKWKDKSYDNLF</sequence>
<comment type="caution">
    <text evidence="4">The sequence shown here is derived from an EMBL/GenBank/DDBJ whole genome shotgun (WGS) entry which is preliminary data.</text>
</comment>
<dbReference type="InterPro" id="IPR045967">
    <property type="entry name" value="HAM1-like_N"/>
</dbReference>
<dbReference type="AlphaFoldDB" id="A0A9N9FJF3"/>
<feature type="domain" description="HAM1-like N-terminal" evidence="3">
    <location>
        <begin position="57"/>
        <end position="146"/>
    </location>
</feature>
<feature type="compositionally biased region" description="Basic residues" evidence="1">
    <location>
        <begin position="325"/>
        <end position="334"/>
    </location>
</feature>
<feature type="compositionally biased region" description="Low complexity" evidence="1">
    <location>
        <begin position="770"/>
        <end position="780"/>
    </location>
</feature>